<dbReference type="InterPro" id="IPR029058">
    <property type="entry name" value="AB_hydrolase_fold"/>
</dbReference>
<accession>A0ABU3TU80</accession>
<sequence length="348" mass="39354">MQQTRIFLKTLLILCITAACKTQEPARLSIAWKESPVPAEIDYNASENWAALPERKDAADAIPTNSPLKDEQQQAVADVFFVHPTIYTYAPTTAYQWNANVQDQYLNHKVDSSTILNQASIFNSAGRVFAPRYRQAHYFAFVTPNKADKDAALQIAYSDVKKAFEYYLSHYNQGRPFIIASHSQGTVHATKLIQELIDGKDLQKQFIAAYLIGIATPKNTFKQISPCQNADQTGCFVAWTTFQQGYLPPWHPGKPTELVSTNPLTWTLDENFASKKLNDGGVSYGFKWVKNFADAQNHQGILWINTPYVFGRSFVRIKNWHQADLNLFYAPIRNNASNRVSAYLKATK</sequence>
<evidence type="ECO:0000313" key="2">
    <source>
        <dbReference type="Proteomes" id="UP001249959"/>
    </source>
</evidence>
<proteinExistence type="predicted"/>
<keyword evidence="2" id="KW-1185">Reference proteome</keyword>
<evidence type="ECO:0000313" key="1">
    <source>
        <dbReference type="EMBL" id="MDU0809431.1"/>
    </source>
</evidence>
<dbReference type="SUPFAM" id="SSF53474">
    <property type="entry name" value="alpha/beta-Hydrolases"/>
    <property type="match status" value="1"/>
</dbReference>
<reference evidence="1 2" key="1">
    <citation type="submission" date="2023-09" db="EMBL/GenBank/DDBJ databases">
        <title>Aquirufa genomes.</title>
        <authorList>
            <person name="Pitt A."/>
        </authorList>
    </citation>
    <scope>NUCLEOTIDE SEQUENCE [LARGE SCALE GENOMIC DNA]</scope>
    <source>
        <strain evidence="1 2">LEOWEIH-7C</strain>
    </source>
</reference>
<protein>
    <submittedName>
        <fullName evidence="1">DUF3089 domain-containing protein</fullName>
    </submittedName>
</protein>
<dbReference type="PROSITE" id="PS51257">
    <property type="entry name" value="PROKAR_LIPOPROTEIN"/>
    <property type="match status" value="1"/>
</dbReference>
<name>A0ABU3TU80_9BACT</name>
<dbReference type="Proteomes" id="UP001249959">
    <property type="component" value="Unassembled WGS sequence"/>
</dbReference>
<organism evidence="1 2">
    <name type="scientific">Aquirufa regiilacus</name>
    <dbReference type="NCBI Taxonomy" id="3024868"/>
    <lineage>
        <taxon>Bacteria</taxon>
        <taxon>Pseudomonadati</taxon>
        <taxon>Bacteroidota</taxon>
        <taxon>Cytophagia</taxon>
        <taxon>Cytophagales</taxon>
        <taxon>Flectobacillaceae</taxon>
        <taxon>Aquirufa</taxon>
    </lineage>
</organism>
<dbReference type="RefSeq" id="WP_315576844.1">
    <property type="nucleotide sequence ID" value="NZ_JARDXH010000005.1"/>
</dbReference>
<dbReference type="EMBL" id="JAVNWW010000005">
    <property type="protein sequence ID" value="MDU0809431.1"/>
    <property type="molecule type" value="Genomic_DNA"/>
</dbReference>
<comment type="caution">
    <text evidence="1">The sequence shown here is derived from an EMBL/GenBank/DDBJ whole genome shotgun (WGS) entry which is preliminary data.</text>
</comment>
<dbReference type="InterPro" id="IPR021440">
    <property type="entry name" value="DUF3089"/>
</dbReference>
<dbReference type="Pfam" id="PF11288">
    <property type="entry name" value="DUF3089"/>
    <property type="match status" value="1"/>
</dbReference>
<gene>
    <name evidence="1" type="ORF">PQG45_10315</name>
</gene>